<dbReference type="Pfam" id="PF00535">
    <property type="entry name" value="Glycos_transf_2"/>
    <property type="match status" value="1"/>
</dbReference>
<dbReference type="InterPro" id="IPR029044">
    <property type="entry name" value="Nucleotide-diphossugar_trans"/>
</dbReference>
<name>A0ABW5YIW9_9FLAO</name>
<organism evidence="2 3">
    <name type="scientific">Flavobacterium chuncheonense</name>
    <dbReference type="NCBI Taxonomy" id="2026653"/>
    <lineage>
        <taxon>Bacteria</taxon>
        <taxon>Pseudomonadati</taxon>
        <taxon>Bacteroidota</taxon>
        <taxon>Flavobacteriia</taxon>
        <taxon>Flavobacteriales</taxon>
        <taxon>Flavobacteriaceae</taxon>
        <taxon>Flavobacterium</taxon>
    </lineage>
</organism>
<keyword evidence="2" id="KW-0808">Transferase</keyword>
<reference evidence="3" key="1">
    <citation type="journal article" date="2019" name="Int. J. Syst. Evol. Microbiol.">
        <title>The Global Catalogue of Microorganisms (GCM) 10K type strain sequencing project: providing services to taxonomists for standard genome sequencing and annotation.</title>
        <authorList>
            <consortium name="The Broad Institute Genomics Platform"/>
            <consortium name="The Broad Institute Genome Sequencing Center for Infectious Disease"/>
            <person name="Wu L."/>
            <person name="Ma J."/>
        </authorList>
    </citation>
    <scope>NUCLEOTIDE SEQUENCE [LARGE SCALE GENOMIC DNA]</scope>
    <source>
        <strain evidence="3">KCTC 22671</strain>
    </source>
</reference>
<evidence type="ECO:0000259" key="1">
    <source>
        <dbReference type="Pfam" id="PF00535"/>
    </source>
</evidence>
<dbReference type="SUPFAM" id="SSF53448">
    <property type="entry name" value="Nucleotide-diphospho-sugar transferases"/>
    <property type="match status" value="1"/>
</dbReference>
<gene>
    <name evidence="2" type="ORF">ACFS5J_03150</name>
</gene>
<comment type="caution">
    <text evidence="2">The sequence shown here is derived from an EMBL/GenBank/DDBJ whole genome shotgun (WGS) entry which is preliminary data.</text>
</comment>
<feature type="domain" description="Glycosyltransferase 2-like" evidence="1">
    <location>
        <begin position="6"/>
        <end position="158"/>
    </location>
</feature>
<keyword evidence="3" id="KW-1185">Reference proteome</keyword>
<keyword evidence="2" id="KW-0328">Glycosyltransferase</keyword>
<protein>
    <submittedName>
        <fullName evidence="2">Glycosyltransferase family 2 protein</fullName>
        <ecNumber evidence="2">2.4.-.-</ecNumber>
    </submittedName>
</protein>
<accession>A0ABW5YIW9</accession>
<proteinExistence type="predicted"/>
<dbReference type="Gene3D" id="3.90.550.10">
    <property type="entry name" value="Spore Coat Polysaccharide Biosynthesis Protein SpsA, Chain A"/>
    <property type="match status" value="1"/>
</dbReference>
<sequence>MNPEYSIVIVSKNRKQELLKTLQILDPQLVGTDTEILVFLDGCTDNSSELKMDFTKVRWFESDKSIGASAARHFLYPKANGKYLIGLDDDAHPLHSNFKEKVKEIFQQHVDTGIIAFQEIKGNFESDALALESVPSLDQEYNTNEFIGCGFAIRKEVYEVTNGFPIWIDIYGEEACLAIEVLSKGFDIRYSSSIKVNHRVNKEDRKKQGRNYFRFGKQLKNTTFYYLVYYSFPFYRIAKLYWHNLNKYALKDKEYFKVYCKVIGEVVKKAPSVLRHRNPIDKGVFRKIKELKKINF</sequence>
<evidence type="ECO:0000313" key="2">
    <source>
        <dbReference type="EMBL" id="MFD2891006.1"/>
    </source>
</evidence>
<dbReference type="EC" id="2.4.-.-" evidence="2"/>
<dbReference type="InterPro" id="IPR001173">
    <property type="entry name" value="Glyco_trans_2-like"/>
</dbReference>
<dbReference type="EMBL" id="JBHUPC010000010">
    <property type="protein sequence ID" value="MFD2891006.1"/>
    <property type="molecule type" value="Genomic_DNA"/>
</dbReference>
<dbReference type="RefSeq" id="WP_379810534.1">
    <property type="nucleotide sequence ID" value="NZ_JBHUPC010000010.1"/>
</dbReference>
<dbReference type="GO" id="GO:0016757">
    <property type="term" value="F:glycosyltransferase activity"/>
    <property type="evidence" value="ECO:0007669"/>
    <property type="project" value="UniProtKB-KW"/>
</dbReference>
<evidence type="ECO:0000313" key="3">
    <source>
        <dbReference type="Proteomes" id="UP001597534"/>
    </source>
</evidence>
<dbReference type="Proteomes" id="UP001597534">
    <property type="component" value="Unassembled WGS sequence"/>
</dbReference>